<sequence length="663" mass="72328">MPANRRSLNPFASPAQSMTDLSDRASVQSDFSATSDIALAHMNRDISSENTTPAAAAAFQSSHGEHVHNSRQAVFSSSSSTSSLSQHSSSPSASSSAAFDRYHETRLSGANSSQIMGDSHYSSSRASSSSYIYPHALGDPTSAQGAVPNDPDFSPFGGYPVSSFPLHIDEKEADDYMHNPDPILDAKENAKWTGLDARGFTSLVTLSLMVLGAIVVFIVLPILTFTGHAGVPQHSSPISDPLSSYKYGILKGIRTSLVDPDTPASALTRLNKDGKTMTLVFSDEFNKDGRTFYNQEDQFWQAVDINYAATNDLEWYDPDAITTANGTLVIRLDAFHNHNLDYRSGMLQSWNKLCFKGGAYEVSASLPGLGEKPGLWPGIWTMGNLGRPGYLATTEGVWPYAYNECDVGITPNQSSTDGISFLPGQRLSACTCNGEDHPNPGTGRGAPEIDALEGANGNINATYKVGLASQSLQVAPYDIWYMPNYDFIALHNQSVTSMNTYRGGPFQQAISGITVLNNDWYDLQSFQKYGFEYEPGTASGYIQWEVGDAPTYTLYGQALGPNGNVGPRQISEEPMSMILNLGLSTSWTYIDWPAIQFPRIMYIDYVRIYQVEGEEMVTCDPPGYPTTEYISNHPGPYANFNYTSWKSAGYTFPKNTLMDGCSM</sequence>
<comment type="caution">
    <text evidence="1">The sequence shown here is derived from an EMBL/GenBank/DDBJ whole genome shotgun (WGS) entry which is preliminary data.</text>
</comment>
<organism evidence="1 2">
    <name type="scientific">Lipomyces kononenkoae</name>
    <name type="common">Yeast</name>
    <dbReference type="NCBI Taxonomy" id="34357"/>
    <lineage>
        <taxon>Eukaryota</taxon>
        <taxon>Fungi</taxon>
        <taxon>Dikarya</taxon>
        <taxon>Ascomycota</taxon>
        <taxon>Saccharomycotina</taxon>
        <taxon>Lipomycetes</taxon>
        <taxon>Lipomycetales</taxon>
        <taxon>Lipomycetaceae</taxon>
        <taxon>Lipomyces</taxon>
    </lineage>
</organism>
<dbReference type="EMBL" id="MU971344">
    <property type="protein sequence ID" value="KAK9239738.1"/>
    <property type="molecule type" value="Genomic_DNA"/>
</dbReference>
<accession>A0ACC3T728</accession>
<keyword evidence="2" id="KW-1185">Reference proteome</keyword>
<protein>
    <submittedName>
        <fullName evidence="1">Beta-glucan synthesis-associated protein-domain-containing protein</fullName>
    </submittedName>
</protein>
<evidence type="ECO:0000313" key="2">
    <source>
        <dbReference type="Proteomes" id="UP001433508"/>
    </source>
</evidence>
<proteinExistence type="predicted"/>
<dbReference type="Proteomes" id="UP001433508">
    <property type="component" value="Unassembled WGS sequence"/>
</dbReference>
<reference evidence="2" key="1">
    <citation type="journal article" date="2024" name="Front. Bioeng. Biotechnol.">
        <title>Genome-scale model development and genomic sequencing of the oleaginous clade Lipomyces.</title>
        <authorList>
            <person name="Czajka J.J."/>
            <person name="Han Y."/>
            <person name="Kim J."/>
            <person name="Mondo S.J."/>
            <person name="Hofstad B.A."/>
            <person name="Robles A."/>
            <person name="Haridas S."/>
            <person name="Riley R."/>
            <person name="LaButti K."/>
            <person name="Pangilinan J."/>
            <person name="Andreopoulos W."/>
            <person name="Lipzen A."/>
            <person name="Yan J."/>
            <person name="Wang M."/>
            <person name="Ng V."/>
            <person name="Grigoriev I.V."/>
            <person name="Spatafora J.W."/>
            <person name="Magnuson J.K."/>
            <person name="Baker S.E."/>
            <person name="Pomraning K.R."/>
        </authorList>
    </citation>
    <scope>NUCLEOTIDE SEQUENCE [LARGE SCALE GENOMIC DNA]</scope>
    <source>
        <strain evidence="2">CBS 7786</strain>
    </source>
</reference>
<gene>
    <name evidence="1" type="ORF">V1525DRAFT_397509</name>
</gene>
<evidence type="ECO:0000313" key="1">
    <source>
        <dbReference type="EMBL" id="KAK9239738.1"/>
    </source>
</evidence>
<name>A0ACC3T728_LIPKO</name>